<evidence type="ECO:0000256" key="2">
    <source>
        <dbReference type="ARBA" id="ARBA00022692"/>
    </source>
</evidence>
<keyword evidence="2 9" id="KW-0812">Transmembrane</keyword>
<evidence type="ECO:0000256" key="3">
    <source>
        <dbReference type="ARBA" id="ARBA00022989"/>
    </source>
</evidence>
<keyword evidence="7" id="KW-0807">Transducer</keyword>
<feature type="transmembrane region" description="Helical" evidence="9">
    <location>
        <begin position="381"/>
        <end position="401"/>
    </location>
</feature>
<feature type="compositionally biased region" description="Polar residues" evidence="8">
    <location>
        <begin position="1"/>
        <end position="13"/>
    </location>
</feature>
<evidence type="ECO:0000256" key="8">
    <source>
        <dbReference type="SAM" id="MobiDB-lite"/>
    </source>
</evidence>
<dbReference type="WBParaSite" id="snap_masked-unitig_26373-processed-gene-0.1-mRNA-1">
    <property type="protein sequence ID" value="snap_masked-unitig_26373-processed-gene-0.1-mRNA-1"/>
    <property type="gene ID" value="snap_masked-unitig_26373-processed-gene-0.1"/>
</dbReference>
<keyword evidence="3 9" id="KW-1133">Transmembrane helix</keyword>
<dbReference type="PROSITE" id="PS50262">
    <property type="entry name" value="G_PROTEIN_RECEP_F1_2"/>
    <property type="match status" value="1"/>
</dbReference>
<accession>A0A1I8JP82</accession>
<dbReference type="GO" id="GO:0005886">
    <property type="term" value="C:plasma membrane"/>
    <property type="evidence" value="ECO:0007669"/>
    <property type="project" value="TreeGrafter"/>
</dbReference>
<dbReference type="PANTHER" id="PTHR24243">
    <property type="entry name" value="G-PROTEIN COUPLED RECEPTOR"/>
    <property type="match status" value="1"/>
</dbReference>
<dbReference type="PANTHER" id="PTHR24243:SF233">
    <property type="entry name" value="THYROTROPIN-RELEASING HORMONE RECEPTOR"/>
    <property type="match status" value="1"/>
</dbReference>
<evidence type="ECO:0000259" key="10">
    <source>
        <dbReference type="PROSITE" id="PS50262"/>
    </source>
</evidence>
<dbReference type="Pfam" id="PF00001">
    <property type="entry name" value="7tm_1"/>
    <property type="match status" value="1"/>
</dbReference>
<evidence type="ECO:0000256" key="6">
    <source>
        <dbReference type="ARBA" id="ARBA00023170"/>
    </source>
</evidence>
<evidence type="ECO:0000313" key="11">
    <source>
        <dbReference type="Proteomes" id="UP000095280"/>
    </source>
</evidence>
<dbReference type="Proteomes" id="UP000095280">
    <property type="component" value="Unplaced"/>
</dbReference>
<keyword evidence="6" id="KW-0675">Receptor</keyword>
<feature type="compositionally biased region" description="Basic residues" evidence="8">
    <location>
        <begin position="219"/>
        <end position="228"/>
    </location>
</feature>
<proteinExistence type="predicted"/>
<feature type="transmembrane region" description="Helical" evidence="9">
    <location>
        <begin position="526"/>
        <end position="546"/>
    </location>
</feature>
<dbReference type="InterPro" id="IPR000276">
    <property type="entry name" value="GPCR_Rhodpsn"/>
</dbReference>
<feature type="region of interest" description="Disordered" evidence="8">
    <location>
        <begin position="1"/>
        <end position="48"/>
    </location>
</feature>
<comment type="subcellular location">
    <subcellularLocation>
        <location evidence="1">Membrane</location>
        <topology evidence="1">Multi-pass membrane protein</topology>
    </subcellularLocation>
</comment>
<evidence type="ECO:0000256" key="7">
    <source>
        <dbReference type="ARBA" id="ARBA00023224"/>
    </source>
</evidence>
<dbReference type="GO" id="GO:0004930">
    <property type="term" value="F:G protein-coupled receptor activity"/>
    <property type="evidence" value="ECO:0007669"/>
    <property type="project" value="UniProtKB-KW"/>
</dbReference>
<keyword evidence="5 9" id="KW-0472">Membrane</keyword>
<reference evidence="12" key="1">
    <citation type="submission" date="2016-11" db="UniProtKB">
        <authorList>
            <consortium name="WormBaseParasite"/>
        </authorList>
    </citation>
    <scope>IDENTIFICATION</scope>
</reference>
<dbReference type="CDD" id="cd00637">
    <property type="entry name" value="7tm_classA_rhodopsin-like"/>
    <property type="match status" value="1"/>
</dbReference>
<dbReference type="Gene3D" id="1.20.1070.10">
    <property type="entry name" value="Rhodopsin 7-helix transmembrane proteins"/>
    <property type="match status" value="1"/>
</dbReference>
<feature type="compositionally biased region" description="Polar residues" evidence="8">
    <location>
        <begin position="192"/>
        <end position="201"/>
    </location>
</feature>
<protein>
    <submittedName>
        <fullName evidence="12">G_PROTEIN_RECEP_F1_2 domain-containing protein</fullName>
    </submittedName>
</protein>
<dbReference type="SUPFAM" id="SSF81321">
    <property type="entry name" value="Family A G protein-coupled receptor-like"/>
    <property type="match status" value="1"/>
</dbReference>
<dbReference type="InterPro" id="IPR017452">
    <property type="entry name" value="GPCR_Rhodpsn_7TM"/>
</dbReference>
<evidence type="ECO:0000256" key="5">
    <source>
        <dbReference type="ARBA" id="ARBA00023136"/>
    </source>
</evidence>
<feature type="transmembrane region" description="Helical" evidence="9">
    <location>
        <begin position="488"/>
        <end position="506"/>
    </location>
</feature>
<feature type="region of interest" description="Disordered" evidence="8">
    <location>
        <begin position="251"/>
        <end position="272"/>
    </location>
</feature>
<feature type="transmembrane region" description="Helical" evidence="9">
    <location>
        <begin position="448"/>
        <end position="467"/>
    </location>
</feature>
<feature type="region of interest" description="Disordered" evidence="8">
    <location>
        <begin position="104"/>
        <end position="236"/>
    </location>
</feature>
<feature type="domain" description="G-protein coupled receptors family 1 profile" evidence="10">
    <location>
        <begin position="385"/>
        <end position="507"/>
    </location>
</feature>
<feature type="compositionally biased region" description="Low complexity" evidence="8">
    <location>
        <begin position="108"/>
        <end position="124"/>
    </location>
</feature>
<evidence type="ECO:0000256" key="1">
    <source>
        <dbReference type="ARBA" id="ARBA00004141"/>
    </source>
</evidence>
<name>A0A1I8JP82_9PLAT</name>
<sequence length="580" mass="65054">ILETSTQKSATNQESDETKQRQLQQQQEEASLAETEAEEVLAEGRRQARLPVSLRDLLLILQQQEQQPQQQEQQQQQQEQEQNYKSNCCRNYKSAKVNSRKLLTAATQSQPSQEQQQKSQSRRQIPLQQTAKQSSPKRKQKAAGKIATGRSVSKSATAKFEGSNPGSSPLDFRCGADRGPPRALARRVQGDSGKQASTMPKPSTHRPDPRQASNPLPSKPRKRRRRKPTILTSQRQQCGCLSRAGYAVGAGEADDRDDVAIEEEEEEAAAQDDVAPGCLLSGASRNPAEWFCCHWSLALFHNTSRRVLKPNSERSITQAEYLDEIIIRLTALKADQRNDSNETSRALHLTDGGGILVDLIKHCFDSFEALMPISWQNRPGAVIAATFLLLLAAGFLANLLLRTKKNAFMLNLAIADILVLTVCAPYSIKLILVNDWDWESMLCKVVPFVQGSLLSVSIWSQASVALYRYMVVCHPISARSVVTARRTAVWIACVWLLSAAVCSPNIVTHKYTSQVVVRQGRRLQTARLFVAMLSAFIICWGPYNSLTLWLHVWHQRDDVELEKRDRQLSERIHIVQFITL</sequence>
<dbReference type="PRINTS" id="PR00237">
    <property type="entry name" value="GPCRRHODOPSN"/>
</dbReference>
<evidence type="ECO:0000256" key="9">
    <source>
        <dbReference type="SAM" id="Phobius"/>
    </source>
</evidence>
<keyword evidence="11" id="KW-1185">Reference proteome</keyword>
<dbReference type="AlphaFoldDB" id="A0A1I8JP82"/>
<feature type="compositionally biased region" description="Acidic residues" evidence="8">
    <location>
        <begin position="252"/>
        <end position="270"/>
    </location>
</feature>
<evidence type="ECO:0000256" key="4">
    <source>
        <dbReference type="ARBA" id="ARBA00023040"/>
    </source>
</evidence>
<keyword evidence="4" id="KW-0297">G-protein coupled receptor</keyword>
<organism evidence="11 12">
    <name type="scientific">Macrostomum lignano</name>
    <dbReference type="NCBI Taxonomy" id="282301"/>
    <lineage>
        <taxon>Eukaryota</taxon>
        <taxon>Metazoa</taxon>
        <taxon>Spiralia</taxon>
        <taxon>Lophotrochozoa</taxon>
        <taxon>Platyhelminthes</taxon>
        <taxon>Rhabditophora</taxon>
        <taxon>Macrostomorpha</taxon>
        <taxon>Macrostomida</taxon>
        <taxon>Macrostomidae</taxon>
        <taxon>Macrostomum</taxon>
    </lineage>
</organism>
<feature type="compositionally biased region" description="Low complexity" evidence="8">
    <location>
        <begin position="21"/>
        <end position="34"/>
    </location>
</feature>
<evidence type="ECO:0000313" key="12">
    <source>
        <dbReference type="WBParaSite" id="snap_masked-unitig_26373-processed-gene-0.1-mRNA-1"/>
    </source>
</evidence>
<feature type="transmembrane region" description="Helical" evidence="9">
    <location>
        <begin position="408"/>
        <end position="428"/>
    </location>
</feature>